<keyword evidence="1" id="KW-1133">Transmembrane helix</keyword>
<name>A0A545U952_9GAMM</name>
<feature type="transmembrane region" description="Helical" evidence="1">
    <location>
        <begin position="49"/>
        <end position="68"/>
    </location>
</feature>
<accession>A0A545U952</accession>
<gene>
    <name evidence="2" type="ORF">FLL46_19030</name>
</gene>
<dbReference type="EMBL" id="VIKS01000011">
    <property type="protein sequence ID" value="TQV86006.1"/>
    <property type="molecule type" value="Genomic_DNA"/>
</dbReference>
<protein>
    <submittedName>
        <fullName evidence="2">Uncharacterized protein</fullName>
    </submittedName>
</protein>
<organism evidence="2 3">
    <name type="scientific">Aliikangiella coralliicola</name>
    <dbReference type="NCBI Taxonomy" id="2592383"/>
    <lineage>
        <taxon>Bacteria</taxon>
        <taxon>Pseudomonadati</taxon>
        <taxon>Pseudomonadota</taxon>
        <taxon>Gammaproteobacteria</taxon>
        <taxon>Oceanospirillales</taxon>
        <taxon>Pleioneaceae</taxon>
        <taxon>Aliikangiella</taxon>
    </lineage>
</organism>
<keyword evidence="1" id="KW-0812">Transmembrane</keyword>
<feature type="transmembrane region" description="Helical" evidence="1">
    <location>
        <begin position="97"/>
        <end position="115"/>
    </location>
</feature>
<keyword evidence="1" id="KW-0472">Membrane</keyword>
<dbReference type="RefSeq" id="WP_142932925.1">
    <property type="nucleotide sequence ID" value="NZ_ML660167.1"/>
</dbReference>
<evidence type="ECO:0000313" key="2">
    <source>
        <dbReference type="EMBL" id="TQV86006.1"/>
    </source>
</evidence>
<reference evidence="2 3" key="1">
    <citation type="submission" date="2019-07" db="EMBL/GenBank/DDBJ databases">
        <title>Draft genome for Aliikangiella sp. M105.</title>
        <authorList>
            <person name="Wang G."/>
        </authorList>
    </citation>
    <scope>NUCLEOTIDE SEQUENCE [LARGE SCALE GENOMIC DNA]</scope>
    <source>
        <strain evidence="2 3">M105</strain>
    </source>
</reference>
<evidence type="ECO:0000313" key="3">
    <source>
        <dbReference type="Proteomes" id="UP000315439"/>
    </source>
</evidence>
<dbReference type="AlphaFoldDB" id="A0A545U952"/>
<dbReference type="Proteomes" id="UP000315439">
    <property type="component" value="Unassembled WGS sequence"/>
</dbReference>
<sequence length="132" mass="15053">MKWVEVLARYFLALWFLICVVDGWGVILFDVYLTGEPVTLFLSTLVNTTWFWIFLKIVQTIGTASLLFNYKPALGLALITPISAGMCLFYFFILTDFAIIGVMIIIATIILGRAYSKSYEPLLMSHPWRGEK</sequence>
<evidence type="ECO:0000256" key="1">
    <source>
        <dbReference type="SAM" id="Phobius"/>
    </source>
</evidence>
<dbReference type="OrthoDB" id="8161897at2"/>
<proteinExistence type="predicted"/>
<feature type="transmembrane region" description="Helical" evidence="1">
    <location>
        <begin position="7"/>
        <end position="29"/>
    </location>
</feature>
<keyword evidence="3" id="KW-1185">Reference proteome</keyword>
<comment type="caution">
    <text evidence="2">The sequence shown here is derived from an EMBL/GenBank/DDBJ whole genome shotgun (WGS) entry which is preliminary data.</text>
</comment>